<gene>
    <name evidence="2" type="ORF">PHLGIDRAFT_120104</name>
</gene>
<dbReference type="Proteomes" id="UP000053257">
    <property type="component" value="Unassembled WGS sequence"/>
</dbReference>
<evidence type="ECO:0000313" key="3">
    <source>
        <dbReference type="Proteomes" id="UP000053257"/>
    </source>
</evidence>
<evidence type="ECO:0000313" key="2">
    <source>
        <dbReference type="EMBL" id="KIP05136.1"/>
    </source>
</evidence>
<keyword evidence="3" id="KW-1185">Reference proteome</keyword>
<keyword evidence="1" id="KW-0812">Transmembrane</keyword>
<dbReference type="AlphaFoldDB" id="A0A0C3RV85"/>
<name>A0A0C3RV85_PHLG1</name>
<sequence>MSLPFALLLFLLTSNDDEDVRKHLQSHKQKLKNLDLTGVTLLTEWFITLGNILMIGAMILFCFAEAPDKYWRFGFTGLGIGSAGAMLAYAH</sequence>
<reference evidence="2 3" key="1">
    <citation type="journal article" date="2014" name="PLoS Genet.">
        <title>Analysis of the Phlebiopsis gigantea genome, transcriptome and secretome provides insight into its pioneer colonization strategies of wood.</title>
        <authorList>
            <person name="Hori C."/>
            <person name="Ishida T."/>
            <person name="Igarashi K."/>
            <person name="Samejima M."/>
            <person name="Suzuki H."/>
            <person name="Master E."/>
            <person name="Ferreira P."/>
            <person name="Ruiz-Duenas F.J."/>
            <person name="Held B."/>
            <person name="Canessa P."/>
            <person name="Larrondo L.F."/>
            <person name="Schmoll M."/>
            <person name="Druzhinina I.S."/>
            <person name="Kubicek C.P."/>
            <person name="Gaskell J.A."/>
            <person name="Kersten P."/>
            <person name="St John F."/>
            <person name="Glasner J."/>
            <person name="Sabat G."/>
            <person name="Splinter BonDurant S."/>
            <person name="Syed K."/>
            <person name="Yadav J."/>
            <person name="Mgbeahuruike A.C."/>
            <person name="Kovalchuk A."/>
            <person name="Asiegbu F.O."/>
            <person name="Lackner G."/>
            <person name="Hoffmeister D."/>
            <person name="Rencoret J."/>
            <person name="Gutierrez A."/>
            <person name="Sun H."/>
            <person name="Lindquist E."/>
            <person name="Barry K."/>
            <person name="Riley R."/>
            <person name="Grigoriev I.V."/>
            <person name="Henrissat B."/>
            <person name="Kues U."/>
            <person name="Berka R.M."/>
            <person name="Martinez A.T."/>
            <person name="Covert S.F."/>
            <person name="Blanchette R.A."/>
            <person name="Cullen D."/>
        </authorList>
    </citation>
    <scope>NUCLEOTIDE SEQUENCE [LARGE SCALE GENOMIC DNA]</scope>
    <source>
        <strain evidence="2 3">11061_1 CR5-6</strain>
    </source>
</reference>
<feature type="transmembrane region" description="Helical" evidence="1">
    <location>
        <begin position="39"/>
        <end position="63"/>
    </location>
</feature>
<protein>
    <submittedName>
        <fullName evidence="2">Uncharacterized protein</fullName>
    </submittedName>
</protein>
<evidence type="ECO:0000256" key="1">
    <source>
        <dbReference type="SAM" id="Phobius"/>
    </source>
</evidence>
<accession>A0A0C3RV85</accession>
<dbReference type="HOGENOM" id="CLU_2427787_0_0_1"/>
<keyword evidence="1" id="KW-0472">Membrane</keyword>
<dbReference type="OrthoDB" id="10498623at2759"/>
<dbReference type="EMBL" id="KN840552">
    <property type="protein sequence ID" value="KIP05136.1"/>
    <property type="molecule type" value="Genomic_DNA"/>
</dbReference>
<organism evidence="2 3">
    <name type="scientific">Phlebiopsis gigantea (strain 11061_1 CR5-6)</name>
    <name type="common">White-rot fungus</name>
    <name type="synonym">Peniophora gigantea</name>
    <dbReference type="NCBI Taxonomy" id="745531"/>
    <lineage>
        <taxon>Eukaryota</taxon>
        <taxon>Fungi</taxon>
        <taxon>Dikarya</taxon>
        <taxon>Basidiomycota</taxon>
        <taxon>Agaricomycotina</taxon>
        <taxon>Agaricomycetes</taxon>
        <taxon>Polyporales</taxon>
        <taxon>Phanerochaetaceae</taxon>
        <taxon>Phlebiopsis</taxon>
    </lineage>
</organism>
<feature type="transmembrane region" description="Helical" evidence="1">
    <location>
        <begin position="70"/>
        <end position="90"/>
    </location>
</feature>
<proteinExistence type="predicted"/>
<keyword evidence="1" id="KW-1133">Transmembrane helix</keyword>